<sequence>MSRRMFIAVLPPAQVIEHLADQIEHVGPPAGRPRMTTPGSWHITCAFLGEVDDDRADRLADALPDHAAGIEPFPLRLAGIGAFPDLATPRHWWVGVDDPTGRLATLFRACRQACRESGIAVGRAAQLAHLTVARGKPAPDPEWAAAWQGYLGPEWTVDGLDLMVSVLSGTGAHYSSIARFPLGR</sequence>
<comment type="catalytic activity">
    <reaction evidence="2">
        <text>a 3'-end 2',3'-cyclophospho-ribonucleotide-RNA + H2O = a 3'-end 2'-phospho-ribonucleotide-RNA + H(+)</text>
        <dbReference type="Rhea" id="RHEA:11828"/>
        <dbReference type="Rhea" id="RHEA-COMP:10464"/>
        <dbReference type="Rhea" id="RHEA-COMP:17353"/>
        <dbReference type="ChEBI" id="CHEBI:15377"/>
        <dbReference type="ChEBI" id="CHEBI:15378"/>
        <dbReference type="ChEBI" id="CHEBI:83064"/>
        <dbReference type="ChEBI" id="CHEBI:173113"/>
        <dbReference type="EC" id="3.1.4.58"/>
    </reaction>
</comment>
<gene>
    <name evidence="4" type="ORF">FB473_002108</name>
</gene>
<evidence type="ECO:0000256" key="2">
    <source>
        <dbReference type="HAMAP-Rule" id="MF_01940"/>
    </source>
</evidence>
<feature type="active site" description="Proton acceptor" evidence="2">
    <location>
        <position position="129"/>
    </location>
</feature>
<keyword evidence="5" id="KW-1185">Reference proteome</keyword>
<name>A0ABX0SGF4_9ACTN</name>
<keyword evidence="4" id="KW-0436">Ligase</keyword>
<dbReference type="InterPro" id="IPR014051">
    <property type="entry name" value="Phosphoesterase_HXTX"/>
</dbReference>
<comment type="caution">
    <text evidence="4">The sequence shown here is derived from an EMBL/GenBank/DDBJ whole genome shotgun (WGS) entry which is preliminary data.</text>
</comment>
<proteinExistence type="inferred from homology"/>
<evidence type="ECO:0000313" key="5">
    <source>
        <dbReference type="Proteomes" id="UP000749311"/>
    </source>
</evidence>
<dbReference type="GO" id="GO:0016874">
    <property type="term" value="F:ligase activity"/>
    <property type="evidence" value="ECO:0007669"/>
    <property type="project" value="UniProtKB-KW"/>
</dbReference>
<protein>
    <recommendedName>
        <fullName evidence="2">RNA 2',3'-cyclic phosphodiesterase</fullName>
        <shortName evidence="2">RNA 2',3'-CPDase</shortName>
        <ecNumber evidence="2">3.1.4.58</ecNumber>
    </recommendedName>
</protein>
<dbReference type="SUPFAM" id="SSF55144">
    <property type="entry name" value="LigT-like"/>
    <property type="match status" value="1"/>
</dbReference>
<dbReference type="Proteomes" id="UP000749311">
    <property type="component" value="Unassembled WGS sequence"/>
</dbReference>
<dbReference type="Gene3D" id="3.90.1140.10">
    <property type="entry name" value="Cyclic phosphodiesterase"/>
    <property type="match status" value="1"/>
</dbReference>
<dbReference type="PANTHER" id="PTHR35561">
    <property type="entry name" value="RNA 2',3'-CYCLIC PHOSPHODIESTERASE"/>
    <property type="match status" value="1"/>
</dbReference>
<dbReference type="PANTHER" id="PTHR35561:SF1">
    <property type="entry name" value="RNA 2',3'-CYCLIC PHOSPHODIESTERASE"/>
    <property type="match status" value="1"/>
</dbReference>
<keyword evidence="1 2" id="KW-0378">Hydrolase</keyword>
<evidence type="ECO:0000256" key="1">
    <source>
        <dbReference type="ARBA" id="ARBA00022801"/>
    </source>
</evidence>
<dbReference type="EMBL" id="JAAMOZ010000001">
    <property type="protein sequence ID" value="NIH57463.1"/>
    <property type="molecule type" value="Genomic_DNA"/>
</dbReference>
<dbReference type="HAMAP" id="MF_01940">
    <property type="entry name" value="RNA_CPDase"/>
    <property type="match status" value="1"/>
</dbReference>
<accession>A0ABX0SGF4</accession>
<feature type="short sequence motif" description="HXTX 2" evidence="2">
    <location>
        <begin position="129"/>
        <end position="132"/>
    </location>
</feature>
<dbReference type="Pfam" id="PF02834">
    <property type="entry name" value="LigT_PEase"/>
    <property type="match status" value="1"/>
</dbReference>
<evidence type="ECO:0000259" key="3">
    <source>
        <dbReference type="Pfam" id="PF02834"/>
    </source>
</evidence>
<dbReference type="RefSeq" id="WP_167167198.1">
    <property type="nucleotide sequence ID" value="NZ_BAAAOO010000007.1"/>
</dbReference>
<feature type="domain" description="Phosphoesterase HXTX" evidence="3">
    <location>
        <begin position="13"/>
        <end position="93"/>
    </location>
</feature>
<evidence type="ECO:0000313" key="4">
    <source>
        <dbReference type="EMBL" id="NIH57463.1"/>
    </source>
</evidence>
<feature type="active site" description="Proton donor" evidence="2">
    <location>
        <position position="42"/>
    </location>
</feature>
<reference evidence="4 5" key="1">
    <citation type="submission" date="2020-02" db="EMBL/GenBank/DDBJ databases">
        <title>Sequencing the genomes of 1000 actinobacteria strains.</title>
        <authorList>
            <person name="Klenk H.-P."/>
        </authorList>
    </citation>
    <scope>NUCLEOTIDE SEQUENCE [LARGE SCALE GENOMIC DNA]</scope>
    <source>
        <strain evidence="4 5">DSM 19609</strain>
    </source>
</reference>
<comment type="similarity">
    <text evidence="2">Belongs to the 2H phosphoesterase superfamily. ThpR family.</text>
</comment>
<dbReference type="EC" id="3.1.4.58" evidence="2"/>
<dbReference type="NCBIfam" id="TIGR02258">
    <property type="entry name" value="2_5_ligase"/>
    <property type="match status" value="1"/>
</dbReference>
<dbReference type="InterPro" id="IPR004175">
    <property type="entry name" value="RNA_CPDase"/>
</dbReference>
<comment type="function">
    <text evidence="2">Hydrolyzes RNA 2',3'-cyclic phosphodiester to an RNA 2'-phosphomonoester.</text>
</comment>
<dbReference type="InterPro" id="IPR009097">
    <property type="entry name" value="Cyclic_Pdiesterase"/>
</dbReference>
<organism evidence="4 5">
    <name type="scientific">Brooklawnia cerclae</name>
    <dbReference type="NCBI Taxonomy" id="349934"/>
    <lineage>
        <taxon>Bacteria</taxon>
        <taxon>Bacillati</taxon>
        <taxon>Actinomycetota</taxon>
        <taxon>Actinomycetes</taxon>
        <taxon>Propionibacteriales</taxon>
        <taxon>Propionibacteriaceae</taxon>
        <taxon>Brooklawnia</taxon>
    </lineage>
</organism>
<feature type="short sequence motif" description="HXTX 1" evidence="2">
    <location>
        <begin position="42"/>
        <end position="45"/>
    </location>
</feature>